<proteinExistence type="predicted"/>
<accession>W2SZR0</accession>
<sequence length="68" mass="7699">MASSAPAVLTRSMRNLRIVYITAPSKDEAIKIAKFEEEYDFWSSTFALDDHFRMIGANHVHSGIHAFV</sequence>
<name>W2SZR0_NECAM</name>
<evidence type="ECO:0000313" key="2">
    <source>
        <dbReference type="Proteomes" id="UP000053676"/>
    </source>
</evidence>
<dbReference type="AlphaFoldDB" id="W2SZR0"/>
<keyword evidence="2" id="KW-1185">Reference proteome</keyword>
<protein>
    <submittedName>
        <fullName evidence="1">Uncharacterized protein</fullName>
    </submittedName>
</protein>
<gene>
    <name evidence="1" type="ORF">NECAME_13118</name>
</gene>
<dbReference type="Proteomes" id="UP000053676">
    <property type="component" value="Unassembled WGS sequence"/>
</dbReference>
<dbReference type="EMBL" id="KI660377">
    <property type="protein sequence ID" value="ETN74212.1"/>
    <property type="molecule type" value="Genomic_DNA"/>
</dbReference>
<organism evidence="1 2">
    <name type="scientific">Necator americanus</name>
    <name type="common">Human hookworm</name>
    <dbReference type="NCBI Taxonomy" id="51031"/>
    <lineage>
        <taxon>Eukaryota</taxon>
        <taxon>Metazoa</taxon>
        <taxon>Ecdysozoa</taxon>
        <taxon>Nematoda</taxon>
        <taxon>Chromadorea</taxon>
        <taxon>Rhabditida</taxon>
        <taxon>Rhabditina</taxon>
        <taxon>Rhabditomorpha</taxon>
        <taxon>Strongyloidea</taxon>
        <taxon>Ancylostomatidae</taxon>
        <taxon>Bunostominae</taxon>
        <taxon>Necator</taxon>
    </lineage>
</organism>
<dbReference type="KEGG" id="nai:NECAME_13118"/>
<evidence type="ECO:0000313" key="1">
    <source>
        <dbReference type="EMBL" id="ETN74212.1"/>
    </source>
</evidence>
<reference evidence="2" key="1">
    <citation type="journal article" date="2014" name="Nat. Genet.">
        <title>Genome of the human hookworm Necator americanus.</title>
        <authorList>
            <person name="Tang Y.T."/>
            <person name="Gao X."/>
            <person name="Rosa B.A."/>
            <person name="Abubucker S."/>
            <person name="Hallsworth-Pepin K."/>
            <person name="Martin J."/>
            <person name="Tyagi R."/>
            <person name="Heizer E."/>
            <person name="Zhang X."/>
            <person name="Bhonagiri-Palsikar V."/>
            <person name="Minx P."/>
            <person name="Warren W.C."/>
            <person name="Wang Q."/>
            <person name="Zhan B."/>
            <person name="Hotez P.J."/>
            <person name="Sternberg P.W."/>
            <person name="Dougall A."/>
            <person name="Gaze S.T."/>
            <person name="Mulvenna J."/>
            <person name="Sotillo J."/>
            <person name="Ranganathan S."/>
            <person name="Rabelo E.M."/>
            <person name="Wilson R.K."/>
            <person name="Felgner P.L."/>
            <person name="Bethony J."/>
            <person name="Hawdon J.M."/>
            <person name="Gasser R.B."/>
            <person name="Loukas A."/>
            <person name="Mitreva M."/>
        </authorList>
    </citation>
    <scope>NUCLEOTIDE SEQUENCE [LARGE SCALE GENOMIC DNA]</scope>
</reference>